<dbReference type="InterPro" id="IPR032710">
    <property type="entry name" value="NTF2-like_dom_sf"/>
</dbReference>
<gene>
    <name evidence="1" type="ORF">OIDMADRAFT_183947</name>
</gene>
<dbReference type="AlphaFoldDB" id="A0A0C3GYZ8"/>
<protein>
    <recommendedName>
        <fullName evidence="3">SnoaL-like domain-containing protein</fullName>
    </recommendedName>
</protein>
<keyword evidence="2" id="KW-1185">Reference proteome</keyword>
<sequence>MHLSPINVVLQLLANTTSYSNILSTVATNATYVSVSFGNQDLAEIIPWAGTHLNGGPAAVFFGLNGTSTYWNIDAFNIEESFASAENVAVFGNFTYTTVAESKTIQSPFSIWAKVNDGLISYIRFMEDTYTTAGSFRVGGSWLVKSDPEKGVFRVP</sequence>
<reference evidence="2" key="2">
    <citation type="submission" date="2015-01" db="EMBL/GenBank/DDBJ databases">
        <title>Evolutionary Origins and Diversification of the Mycorrhizal Mutualists.</title>
        <authorList>
            <consortium name="DOE Joint Genome Institute"/>
            <consortium name="Mycorrhizal Genomics Consortium"/>
            <person name="Kohler A."/>
            <person name="Kuo A."/>
            <person name="Nagy L.G."/>
            <person name="Floudas D."/>
            <person name="Copeland A."/>
            <person name="Barry K.W."/>
            <person name="Cichocki N."/>
            <person name="Veneault-Fourrey C."/>
            <person name="LaButti K."/>
            <person name="Lindquist E.A."/>
            <person name="Lipzen A."/>
            <person name="Lundell T."/>
            <person name="Morin E."/>
            <person name="Murat C."/>
            <person name="Riley R."/>
            <person name="Ohm R."/>
            <person name="Sun H."/>
            <person name="Tunlid A."/>
            <person name="Henrissat B."/>
            <person name="Grigoriev I.V."/>
            <person name="Hibbett D.S."/>
            <person name="Martin F."/>
        </authorList>
    </citation>
    <scope>NUCLEOTIDE SEQUENCE [LARGE SCALE GENOMIC DNA]</scope>
    <source>
        <strain evidence="2">Zn</strain>
    </source>
</reference>
<evidence type="ECO:0008006" key="3">
    <source>
        <dbReference type="Google" id="ProtNLM"/>
    </source>
</evidence>
<proteinExistence type="predicted"/>
<name>A0A0C3GYZ8_OIDMZ</name>
<dbReference type="SUPFAM" id="SSF54427">
    <property type="entry name" value="NTF2-like"/>
    <property type="match status" value="1"/>
</dbReference>
<dbReference type="HOGENOM" id="CLU_119119_1_0_1"/>
<dbReference type="OrthoDB" id="3814701at2759"/>
<reference evidence="1 2" key="1">
    <citation type="submission" date="2014-04" db="EMBL/GenBank/DDBJ databases">
        <authorList>
            <consortium name="DOE Joint Genome Institute"/>
            <person name="Kuo A."/>
            <person name="Martino E."/>
            <person name="Perotto S."/>
            <person name="Kohler A."/>
            <person name="Nagy L.G."/>
            <person name="Floudas D."/>
            <person name="Copeland A."/>
            <person name="Barry K.W."/>
            <person name="Cichocki N."/>
            <person name="Veneault-Fourrey C."/>
            <person name="LaButti K."/>
            <person name="Lindquist E.A."/>
            <person name="Lipzen A."/>
            <person name="Lundell T."/>
            <person name="Morin E."/>
            <person name="Murat C."/>
            <person name="Sun H."/>
            <person name="Tunlid A."/>
            <person name="Henrissat B."/>
            <person name="Grigoriev I.V."/>
            <person name="Hibbett D.S."/>
            <person name="Martin F."/>
            <person name="Nordberg H.P."/>
            <person name="Cantor M.N."/>
            <person name="Hua S.X."/>
        </authorList>
    </citation>
    <scope>NUCLEOTIDE SEQUENCE [LARGE SCALE GENOMIC DNA]</scope>
    <source>
        <strain evidence="1 2">Zn</strain>
    </source>
</reference>
<dbReference type="Proteomes" id="UP000054321">
    <property type="component" value="Unassembled WGS sequence"/>
</dbReference>
<accession>A0A0C3GYZ8</accession>
<dbReference type="Gene3D" id="3.10.450.50">
    <property type="match status" value="1"/>
</dbReference>
<evidence type="ECO:0000313" key="1">
    <source>
        <dbReference type="EMBL" id="KIM95481.1"/>
    </source>
</evidence>
<dbReference type="EMBL" id="KN832887">
    <property type="protein sequence ID" value="KIM95481.1"/>
    <property type="molecule type" value="Genomic_DNA"/>
</dbReference>
<organism evidence="1 2">
    <name type="scientific">Oidiodendron maius (strain Zn)</name>
    <dbReference type="NCBI Taxonomy" id="913774"/>
    <lineage>
        <taxon>Eukaryota</taxon>
        <taxon>Fungi</taxon>
        <taxon>Dikarya</taxon>
        <taxon>Ascomycota</taxon>
        <taxon>Pezizomycotina</taxon>
        <taxon>Leotiomycetes</taxon>
        <taxon>Leotiomycetes incertae sedis</taxon>
        <taxon>Myxotrichaceae</taxon>
        <taxon>Oidiodendron</taxon>
    </lineage>
</organism>
<evidence type="ECO:0000313" key="2">
    <source>
        <dbReference type="Proteomes" id="UP000054321"/>
    </source>
</evidence>
<dbReference type="InParanoid" id="A0A0C3GYZ8"/>